<dbReference type="GO" id="GO:0000307">
    <property type="term" value="C:cyclin-dependent protein kinase holoenzyme complex"/>
    <property type="evidence" value="ECO:0007669"/>
    <property type="project" value="TreeGrafter"/>
</dbReference>
<dbReference type="SMART" id="SM00385">
    <property type="entry name" value="CYCLIN"/>
    <property type="match status" value="1"/>
</dbReference>
<feature type="domain" description="Cyclin-like" evidence="3">
    <location>
        <begin position="85"/>
        <end position="172"/>
    </location>
</feature>
<sequence>MPSSAARRHPASLCPIRSHNPRLVQLMSKRVSLDMIKHISQQAASVIRIDGESPNPSPSTSLPSPPQTPVKEDSATALGLPTLDDFIIRLVKASNVQVSTLLSTLVFLERLRSKLPPMAKGMPCTRHRVFLATLIVTAKYLNDSSPKNKHWAAYAGVFQLDEINLMEKQLLFLLDYDLRFSEEDACTHFAPFMAASSAIVDAEARASAVDKVSRASKVRAQAQVAALPTPVTEVPPPAAPPSSGKQTISAVKLSTNSNLRPPSLVHSSHSSLSSHSSGAGSLTDDSGSSSSSSGWLSSEDECSDVETVDTEYEVSTVHFEEQQGIKPLVVARPIPRYGLKNHTYQQISECRLRKPSDTGSVMTVTNSPAANRGTRSKRATSISGVLGERKSFASLATSTTLPSLPRGTSGGFLSRMWGAAKGQESKAPSTDAALSGQTHGHVQSTFRRLVASNSRPRIFASANQMIDV</sequence>
<dbReference type="GO" id="GO:0016538">
    <property type="term" value="F:cyclin-dependent protein serine/threonine kinase regulator activity"/>
    <property type="evidence" value="ECO:0007669"/>
    <property type="project" value="TreeGrafter"/>
</dbReference>
<reference evidence="4" key="1">
    <citation type="submission" date="2020-11" db="EMBL/GenBank/DDBJ databases">
        <authorList>
            <consortium name="DOE Joint Genome Institute"/>
            <person name="Ahrendt S."/>
            <person name="Riley R."/>
            <person name="Andreopoulos W."/>
            <person name="Labutti K."/>
            <person name="Pangilinan J."/>
            <person name="Ruiz-Duenas F.J."/>
            <person name="Barrasa J.M."/>
            <person name="Sanchez-Garcia M."/>
            <person name="Camarero S."/>
            <person name="Miyauchi S."/>
            <person name="Serrano A."/>
            <person name="Linde D."/>
            <person name="Babiker R."/>
            <person name="Drula E."/>
            <person name="Ayuso-Fernandez I."/>
            <person name="Pacheco R."/>
            <person name="Padilla G."/>
            <person name="Ferreira P."/>
            <person name="Barriuso J."/>
            <person name="Kellner H."/>
            <person name="Castanera R."/>
            <person name="Alfaro M."/>
            <person name="Ramirez L."/>
            <person name="Pisabarro A.G."/>
            <person name="Kuo A."/>
            <person name="Tritt A."/>
            <person name="Lipzen A."/>
            <person name="He G."/>
            <person name="Yan M."/>
            <person name="Ng V."/>
            <person name="Cullen D."/>
            <person name="Martin F."/>
            <person name="Rosso M.-N."/>
            <person name="Henrissat B."/>
            <person name="Hibbett D."/>
            <person name="Martinez A.T."/>
            <person name="Grigoriev I.V."/>
        </authorList>
    </citation>
    <scope>NUCLEOTIDE SEQUENCE</scope>
    <source>
        <strain evidence="4">ATCC 90797</strain>
    </source>
</reference>
<gene>
    <name evidence="4" type="ORF">BDN71DRAFT_1443512</name>
</gene>
<feature type="region of interest" description="Disordered" evidence="2">
    <location>
        <begin position="420"/>
        <end position="441"/>
    </location>
</feature>
<comment type="similarity">
    <text evidence="1">Belongs to the cyclin family.</text>
</comment>
<dbReference type="GO" id="GO:0019901">
    <property type="term" value="F:protein kinase binding"/>
    <property type="evidence" value="ECO:0007669"/>
    <property type="project" value="InterPro"/>
</dbReference>
<dbReference type="InterPro" id="IPR006671">
    <property type="entry name" value="Cyclin_N"/>
</dbReference>
<accession>A0A9P6A388</accession>
<keyword evidence="5" id="KW-1185">Reference proteome</keyword>
<evidence type="ECO:0000313" key="4">
    <source>
        <dbReference type="EMBL" id="KAF9498212.1"/>
    </source>
</evidence>
<dbReference type="SUPFAM" id="SSF47954">
    <property type="entry name" value="Cyclin-like"/>
    <property type="match status" value="1"/>
</dbReference>
<feature type="region of interest" description="Disordered" evidence="2">
    <location>
        <begin position="49"/>
        <end position="74"/>
    </location>
</feature>
<dbReference type="OrthoDB" id="10250320at2759"/>
<protein>
    <recommendedName>
        <fullName evidence="3">Cyclin-like domain-containing protein</fullName>
    </recommendedName>
</protein>
<feature type="region of interest" description="Disordered" evidence="2">
    <location>
        <begin position="228"/>
        <end position="309"/>
    </location>
</feature>
<evidence type="ECO:0000259" key="3">
    <source>
        <dbReference type="SMART" id="SM00385"/>
    </source>
</evidence>
<dbReference type="PANTHER" id="PTHR15615:SF10">
    <property type="entry name" value="PHO85 CYCLIN-2-RELATED"/>
    <property type="match status" value="1"/>
</dbReference>
<dbReference type="Pfam" id="PF00134">
    <property type="entry name" value="Cyclin_N"/>
    <property type="match status" value="1"/>
</dbReference>
<dbReference type="AlphaFoldDB" id="A0A9P6A388"/>
<dbReference type="PANTHER" id="PTHR15615">
    <property type="match status" value="1"/>
</dbReference>
<evidence type="ECO:0000256" key="2">
    <source>
        <dbReference type="SAM" id="MobiDB-lite"/>
    </source>
</evidence>
<feature type="compositionally biased region" description="Low complexity" evidence="2">
    <location>
        <begin position="263"/>
        <end position="297"/>
    </location>
</feature>
<keyword evidence="1" id="KW-0195">Cyclin</keyword>
<organism evidence="4 5">
    <name type="scientific">Pleurotus eryngii</name>
    <name type="common">Boletus of the steppes</name>
    <dbReference type="NCBI Taxonomy" id="5323"/>
    <lineage>
        <taxon>Eukaryota</taxon>
        <taxon>Fungi</taxon>
        <taxon>Dikarya</taxon>
        <taxon>Basidiomycota</taxon>
        <taxon>Agaricomycotina</taxon>
        <taxon>Agaricomycetes</taxon>
        <taxon>Agaricomycetidae</taxon>
        <taxon>Agaricales</taxon>
        <taxon>Pleurotineae</taxon>
        <taxon>Pleurotaceae</taxon>
        <taxon>Pleurotus</taxon>
    </lineage>
</organism>
<dbReference type="EMBL" id="MU154538">
    <property type="protein sequence ID" value="KAF9498212.1"/>
    <property type="molecule type" value="Genomic_DNA"/>
</dbReference>
<dbReference type="Proteomes" id="UP000807025">
    <property type="component" value="Unassembled WGS sequence"/>
</dbReference>
<evidence type="ECO:0000313" key="5">
    <source>
        <dbReference type="Proteomes" id="UP000807025"/>
    </source>
</evidence>
<feature type="compositionally biased region" description="Polar residues" evidence="2">
    <location>
        <begin position="243"/>
        <end position="260"/>
    </location>
</feature>
<feature type="compositionally biased region" description="Acidic residues" evidence="2">
    <location>
        <begin position="298"/>
        <end position="309"/>
    </location>
</feature>
<dbReference type="CDD" id="cd20557">
    <property type="entry name" value="CYCLIN_ScPCL1-like"/>
    <property type="match status" value="1"/>
</dbReference>
<proteinExistence type="inferred from homology"/>
<name>A0A9P6A388_PLEER</name>
<dbReference type="InterPro" id="IPR036915">
    <property type="entry name" value="Cyclin-like_sf"/>
</dbReference>
<dbReference type="InterPro" id="IPR013922">
    <property type="entry name" value="Cyclin_PHO80-like"/>
</dbReference>
<dbReference type="Gene3D" id="1.10.472.10">
    <property type="entry name" value="Cyclin-like"/>
    <property type="match status" value="1"/>
</dbReference>
<comment type="caution">
    <text evidence="4">The sequence shown here is derived from an EMBL/GenBank/DDBJ whole genome shotgun (WGS) entry which is preliminary data.</text>
</comment>
<dbReference type="GO" id="GO:0005634">
    <property type="term" value="C:nucleus"/>
    <property type="evidence" value="ECO:0007669"/>
    <property type="project" value="TreeGrafter"/>
</dbReference>
<evidence type="ECO:0000256" key="1">
    <source>
        <dbReference type="RuleBase" id="RU000383"/>
    </source>
</evidence>
<dbReference type="InterPro" id="IPR013763">
    <property type="entry name" value="Cyclin-like_dom"/>
</dbReference>